<feature type="region of interest" description="Disordered" evidence="1">
    <location>
        <begin position="1"/>
        <end position="77"/>
    </location>
</feature>
<organism evidence="3 4">
    <name type="scientific">Polychaeton citri CBS 116435</name>
    <dbReference type="NCBI Taxonomy" id="1314669"/>
    <lineage>
        <taxon>Eukaryota</taxon>
        <taxon>Fungi</taxon>
        <taxon>Dikarya</taxon>
        <taxon>Ascomycota</taxon>
        <taxon>Pezizomycotina</taxon>
        <taxon>Dothideomycetes</taxon>
        <taxon>Dothideomycetidae</taxon>
        <taxon>Capnodiales</taxon>
        <taxon>Capnodiaceae</taxon>
        <taxon>Polychaeton</taxon>
    </lineage>
</organism>
<reference evidence="3" key="1">
    <citation type="journal article" date="2020" name="Stud. Mycol.">
        <title>101 Dothideomycetes genomes: a test case for predicting lifestyles and emergence of pathogens.</title>
        <authorList>
            <person name="Haridas S."/>
            <person name="Albert R."/>
            <person name="Binder M."/>
            <person name="Bloem J."/>
            <person name="Labutti K."/>
            <person name="Salamov A."/>
            <person name="Andreopoulos B."/>
            <person name="Baker S."/>
            <person name="Barry K."/>
            <person name="Bills G."/>
            <person name="Bluhm B."/>
            <person name="Cannon C."/>
            <person name="Castanera R."/>
            <person name="Culley D."/>
            <person name="Daum C."/>
            <person name="Ezra D."/>
            <person name="Gonzalez J."/>
            <person name="Henrissat B."/>
            <person name="Kuo A."/>
            <person name="Liang C."/>
            <person name="Lipzen A."/>
            <person name="Lutzoni F."/>
            <person name="Magnuson J."/>
            <person name="Mondo S."/>
            <person name="Nolan M."/>
            <person name="Ohm R."/>
            <person name="Pangilinan J."/>
            <person name="Park H.-J."/>
            <person name="Ramirez L."/>
            <person name="Alfaro M."/>
            <person name="Sun H."/>
            <person name="Tritt A."/>
            <person name="Yoshinaga Y."/>
            <person name="Zwiers L.-H."/>
            <person name="Turgeon B."/>
            <person name="Goodwin S."/>
            <person name="Spatafora J."/>
            <person name="Crous P."/>
            <person name="Grigoriev I."/>
        </authorList>
    </citation>
    <scope>NUCLEOTIDE SEQUENCE</scope>
    <source>
        <strain evidence="3">CBS 116435</strain>
    </source>
</reference>
<evidence type="ECO:0000259" key="2">
    <source>
        <dbReference type="Pfam" id="PF20408"/>
    </source>
</evidence>
<feature type="compositionally biased region" description="Polar residues" evidence="1">
    <location>
        <begin position="63"/>
        <end position="77"/>
    </location>
</feature>
<comment type="caution">
    <text evidence="3">The sequence shown here is derived from an EMBL/GenBank/DDBJ whole genome shotgun (WGS) entry which is preliminary data.</text>
</comment>
<gene>
    <name evidence="3" type="ORF">K431DRAFT_145202</name>
</gene>
<evidence type="ECO:0000256" key="1">
    <source>
        <dbReference type="SAM" id="MobiDB-lite"/>
    </source>
</evidence>
<accession>A0A9P4UTU4</accession>
<name>A0A9P4UTU4_9PEZI</name>
<dbReference type="Pfam" id="PF20408">
    <property type="entry name" value="Abhydrolase_11"/>
    <property type="match status" value="1"/>
</dbReference>
<protein>
    <recommendedName>
        <fullName evidence="2">KANL3/Tex30 alpha/beta hydrolase-like domain-containing protein</fullName>
    </recommendedName>
</protein>
<sequence length="320" mass="34983">MAPKHKREQDQNPAQPIKRSKRLQQKNLPQDGKEQSTQHKKQKEPKTAPKSILGGLKDPTLDSRVSASNANSDTTFSVPYRNDKKIVCERHGNSDPASETKSKLIFTHGAGGGLANPATRLFAEGYGALSPVVCMQGTMNLKSRVDTFRTVVAHERGEKASDEARALGGRSMGARAATIAATEEYNDAEEGAEPLALVLVSYPLISGGAKGKGDVRDQILYDLPEGTSVLFIVGIEDTQCPLPQLEGVIAKMKGKEVWLMEVQRADHSMSLKPKGAVEPLRRESGEIAARWVSDRDYLTDKHVVLEWDEEREECVLGDPS</sequence>
<dbReference type="OrthoDB" id="6415022at2759"/>
<dbReference type="SUPFAM" id="SSF53474">
    <property type="entry name" value="alpha/beta-Hydrolases"/>
    <property type="match status" value="1"/>
</dbReference>
<proteinExistence type="predicted"/>
<dbReference type="PANTHER" id="PTHR13136">
    <property type="entry name" value="TESTIS DEVELOPMENT PROTEIN PRTD"/>
    <property type="match status" value="1"/>
</dbReference>
<dbReference type="Proteomes" id="UP000799441">
    <property type="component" value="Unassembled WGS sequence"/>
</dbReference>
<dbReference type="InterPro" id="IPR029058">
    <property type="entry name" value="AB_hydrolase_fold"/>
</dbReference>
<dbReference type="PANTHER" id="PTHR13136:SF11">
    <property type="entry name" value="TESTIS-EXPRESSED PROTEIN 30"/>
    <property type="match status" value="1"/>
</dbReference>
<dbReference type="Gene3D" id="3.40.50.1820">
    <property type="entry name" value="alpha/beta hydrolase"/>
    <property type="match status" value="1"/>
</dbReference>
<dbReference type="EMBL" id="MU003771">
    <property type="protein sequence ID" value="KAF2724485.1"/>
    <property type="molecule type" value="Genomic_DNA"/>
</dbReference>
<dbReference type="InterPro" id="IPR026555">
    <property type="entry name" value="NSL3/Tex30"/>
</dbReference>
<evidence type="ECO:0000313" key="4">
    <source>
        <dbReference type="Proteomes" id="UP000799441"/>
    </source>
</evidence>
<feature type="domain" description="KANL3/Tex30 alpha/beta hydrolase-like" evidence="2">
    <location>
        <begin position="145"/>
        <end position="272"/>
    </location>
</feature>
<dbReference type="AlphaFoldDB" id="A0A9P4UTU4"/>
<dbReference type="InterPro" id="IPR046879">
    <property type="entry name" value="KANL3/Tex30_Abhydrolase"/>
</dbReference>
<keyword evidence="4" id="KW-1185">Reference proteome</keyword>
<evidence type="ECO:0000313" key="3">
    <source>
        <dbReference type="EMBL" id="KAF2724485.1"/>
    </source>
</evidence>